<dbReference type="AlphaFoldDB" id="A0AAV1TX52"/>
<dbReference type="Proteomes" id="UP001162060">
    <property type="component" value="Unassembled WGS sequence"/>
</dbReference>
<dbReference type="EMBL" id="CAKLBY020000097">
    <property type="protein sequence ID" value="CAK7926177.1"/>
    <property type="molecule type" value="Genomic_DNA"/>
</dbReference>
<evidence type="ECO:0000256" key="10">
    <source>
        <dbReference type="ARBA" id="ARBA00037847"/>
    </source>
</evidence>
<accession>A0AAV1TX52</accession>
<dbReference type="GO" id="GO:0000026">
    <property type="term" value="F:alpha-1,2-mannosyltransferase activity"/>
    <property type="evidence" value="ECO:0007669"/>
    <property type="project" value="TreeGrafter"/>
</dbReference>
<evidence type="ECO:0008006" key="14">
    <source>
        <dbReference type="Google" id="ProtNLM"/>
    </source>
</evidence>
<keyword evidence="4" id="KW-0808">Transferase</keyword>
<keyword evidence="7 11" id="KW-1133">Transmembrane helix</keyword>
<keyword evidence="6" id="KW-0735">Signal-anchor</keyword>
<comment type="similarity">
    <text evidence="3">Belongs to the MNN1/MNT family.</text>
</comment>
<evidence type="ECO:0000256" key="5">
    <source>
        <dbReference type="ARBA" id="ARBA00022692"/>
    </source>
</evidence>
<dbReference type="SUPFAM" id="SSF53448">
    <property type="entry name" value="Nucleotide-diphospho-sugar transferases"/>
    <property type="match status" value="1"/>
</dbReference>
<dbReference type="InterPro" id="IPR022751">
    <property type="entry name" value="Alpha_mannosyltransferase"/>
</dbReference>
<dbReference type="InterPro" id="IPR029044">
    <property type="entry name" value="Nucleotide-diphossugar_trans"/>
</dbReference>
<evidence type="ECO:0000256" key="9">
    <source>
        <dbReference type="ARBA" id="ARBA00023136"/>
    </source>
</evidence>
<dbReference type="Pfam" id="PF11051">
    <property type="entry name" value="Mannosyl_trans3"/>
    <property type="match status" value="1"/>
</dbReference>
<evidence type="ECO:0000256" key="7">
    <source>
        <dbReference type="ARBA" id="ARBA00022989"/>
    </source>
</evidence>
<evidence type="ECO:0000256" key="6">
    <source>
        <dbReference type="ARBA" id="ARBA00022968"/>
    </source>
</evidence>
<evidence type="ECO:0000256" key="3">
    <source>
        <dbReference type="ARBA" id="ARBA00009105"/>
    </source>
</evidence>
<gene>
    <name evidence="12" type="ORF">PM001_LOCUS11327</name>
</gene>
<evidence type="ECO:0000256" key="4">
    <source>
        <dbReference type="ARBA" id="ARBA00022679"/>
    </source>
</evidence>
<keyword evidence="9 11" id="KW-0472">Membrane</keyword>
<name>A0AAV1TX52_9STRA</name>
<dbReference type="Gene3D" id="3.90.550.10">
    <property type="entry name" value="Spore Coat Polysaccharide Biosynthesis Protein SpsA, Chain A"/>
    <property type="match status" value="1"/>
</dbReference>
<dbReference type="PANTHER" id="PTHR31646">
    <property type="entry name" value="ALPHA-1,2-MANNOSYLTRANSFERASE MNN2"/>
    <property type="match status" value="1"/>
</dbReference>
<reference evidence="12" key="1">
    <citation type="submission" date="2024-01" db="EMBL/GenBank/DDBJ databases">
        <authorList>
            <person name="Webb A."/>
        </authorList>
    </citation>
    <scope>NUCLEOTIDE SEQUENCE</scope>
    <source>
        <strain evidence="12">Pm1</strain>
    </source>
</reference>
<evidence type="ECO:0000313" key="12">
    <source>
        <dbReference type="EMBL" id="CAK7926177.1"/>
    </source>
</evidence>
<sequence length="590" mass="67385">MPDSLVKLSSTRPTVLRLILSATLVYAILIVVWMISSQQYFFSTPEQVEAEAHATTVQSLSLEVLETEARAATVKNGLREALETRQFKCIGWRATHSCSADGARDVANDKVCDERVEHTASGYCEIEDVQTGERFRVMQRGCGTVRKRAKFFCSLAPDFANFPAKIGQVVEKVSAPGFSLLNSNQTEAVRAGIVMVVYPKLLAGAYASIRTLREVLRCQLPIEIWFRPDEMQTVPAGLKLLKEAAEVDAMDGVTFRAIDDLRAVRFAAKVHAIYNSAFDHVLFLDADNVPVRDPAFLFESEEFVRTGAVFWPDYWHPQHTIFHLVEDSLLWQMLDMQYVDMFEQESGQLLIDRRRHAAAMELVHFYASHTPDLFKRLDLVWGDKDLFRFAWIKLNAPFFMVQTPPAVAGKLVNESFCGMTMVQHDSGGNVLFLHRNANKLTGRRQRYNVNYGVSLQKSIAMKQPGQRLSNVLYHAVAQGKQGHSLRKRLATLEPLEPDNLPDPVIWTHLWSFRNSSRWNHYRIESYSAQPEFPEWQRCYGERDIRGNEHFYTQKFADMSFSGLETHLRRFAMEGVQQLERFQAAMKNGTQ</sequence>
<dbReference type="PANTHER" id="PTHR31646:SF1">
    <property type="entry name" value="ALPHA-1,2-MANNOSYLTRANSFERASE MNN2"/>
    <property type="match status" value="1"/>
</dbReference>
<evidence type="ECO:0000313" key="13">
    <source>
        <dbReference type="Proteomes" id="UP001162060"/>
    </source>
</evidence>
<proteinExistence type="inferred from homology"/>
<organism evidence="12 13">
    <name type="scientific">Peronospora matthiolae</name>
    <dbReference type="NCBI Taxonomy" id="2874970"/>
    <lineage>
        <taxon>Eukaryota</taxon>
        <taxon>Sar</taxon>
        <taxon>Stramenopiles</taxon>
        <taxon>Oomycota</taxon>
        <taxon>Peronosporomycetes</taxon>
        <taxon>Peronosporales</taxon>
        <taxon>Peronosporaceae</taxon>
        <taxon>Peronospora</taxon>
    </lineage>
</organism>
<comment type="caution">
    <text evidence="12">The sequence shown here is derived from an EMBL/GenBank/DDBJ whole genome shotgun (WGS) entry which is preliminary data.</text>
</comment>
<dbReference type="GO" id="GO:0046354">
    <property type="term" value="P:mannan biosynthetic process"/>
    <property type="evidence" value="ECO:0007669"/>
    <property type="project" value="TreeGrafter"/>
</dbReference>
<evidence type="ECO:0000256" key="1">
    <source>
        <dbReference type="ARBA" id="ARBA00004394"/>
    </source>
</evidence>
<dbReference type="GO" id="GO:0000139">
    <property type="term" value="C:Golgi membrane"/>
    <property type="evidence" value="ECO:0007669"/>
    <property type="project" value="UniProtKB-SubCell"/>
</dbReference>
<keyword evidence="8" id="KW-0333">Golgi apparatus</keyword>
<evidence type="ECO:0000256" key="11">
    <source>
        <dbReference type="SAM" id="Phobius"/>
    </source>
</evidence>
<protein>
    <recommendedName>
        <fullName evidence="14">Nucleotide-diphospho-sugar transferase</fullName>
    </recommendedName>
</protein>
<feature type="transmembrane region" description="Helical" evidence="11">
    <location>
        <begin position="15"/>
        <end position="35"/>
    </location>
</feature>
<comment type="subcellular location">
    <subcellularLocation>
        <location evidence="10">Endomembrane system</location>
        <topology evidence="10">Single-pass membrane protein</topology>
    </subcellularLocation>
    <subcellularLocation>
        <location evidence="1">Golgi apparatus membrane</location>
    </subcellularLocation>
    <subcellularLocation>
        <location evidence="2">Membrane</location>
        <topology evidence="2">Single-pass type II membrane protein</topology>
    </subcellularLocation>
</comment>
<keyword evidence="5 11" id="KW-0812">Transmembrane</keyword>
<evidence type="ECO:0000256" key="8">
    <source>
        <dbReference type="ARBA" id="ARBA00023034"/>
    </source>
</evidence>
<evidence type="ECO:0000256" key="2">
    <source>
        <dbReference type="ARBA" id="ARBA00004606"/>
    </source>
</evidence>